<proteinExistence type="inferred from homology"/>
<dbReference type="Proteomes" id="UP000005726">
    <property type="component" value="Unassembled WGS sequence"/>
</dbReference>
<accession>E0WS62</accession>
<dbReference type="EMBL" id="GL379590">
    <property type="protein sequence ID" value="EFL92196.1"/>
    <property type="molecule type" value="Genomic_DNA"/>
</dbReference>
<keyword evidence="3" id="KW-0804">Transcription</keyword>
<dbReference type="RefSeq" id="WP_006704601.1">
    <property type="nucleotide sequence ID" value="NZ_CAWLGB010000002.1"/>
</dbReference>
<dbReference type="STRING" id="663321.REG_0791"/>
<dbReference type="InterPro" id="IPR038500">
    <property type="entry name" value="Antitermination_sf"/>
</dbReference>
<protein>
    <submittedName>
        <fullName evidence="4">Phage antitermination protein</fullName>
    </submittedName>
</protein>
<organism evidence="4 5">
    <name type="scientific">Candidatus Regiella insecticola LSR1</name>
    <dbReference type="NCBI Taxonomy" id="663321"/>
    <lineage>
        <taxon>Bacteria</taxon>
        <taxon>Pseudomonadati</taxon>
        <taxon>Pseudomonadota</taxon>
        <taxon>Gammaproteobacteria</taxon>
        <taxon>Enterobacterales</taxon>
        <taxon>Enterobacteriaceae</taxon>
        <taxon>aphid secondary symbionts</taxon>
        <taxon>Candidatus Regiella</taxon>
    </lineage>
</organism>
<dbReference type="GO" id="GO:0006355">
    <property type="term" value="P:regulation of DNA-templated transcription"/>
    <property type="evidence" value="ECO:0007669"/>
    <property type="project" value="InterPro"/>
</dbReference>
<evidence type="ECO:0000313" key="4">
    <source>
        <dbReference type="EMBL" id="EFL92196.1"/>
    </source>
</evidence>
<dbReference type="HAMAP" id="MF_04158">
    <property type="entry name" value="Antitermination_lambda"/>
    <property type="match status" value="1"/>
</dbReference>
<name>E0WS62_9ENTR</name>
<evidence type="ECO:0000256" key="3">
    <source>
        <dbReference type="ARBA" id="ARBA00023163"/>
    </source>
</evidence>
<dbReference type="AlphaFoldDB" id="E0WS62"/>
<evidence type="ECO:0000313" key="5">
    <source>
        <dbReference type="Proteomes" id="UP000005726"/>
    </source>
</evidence>
<dbReference type="Gene3D" id="1.10.274.110">
    <property type="match status" value="1"/>
</dbReference>
<dbReference type="eggNOG" id="COG0484">
    <property type="taxonomic scope" value="Bacteria"/>
</dbReference>
<dbReference type="HOGENOM" id="CLU_095309_0_0_6"/>
<dbReference type="SUPFAM" id="SSF57938">
    <property type="entry name" value="DnaJ/Hsp40 cysteine-rich domain"/>
    <property type="match status" value="1"/>
</dbReference>
<dbReference type="InterPro" id="IPR036410">
    <property type="entry name" value="HSP_DnaJ_Cys-rich_dom_sf"/>
</dbReference>
<keyword evidence="1" id="KW-0805">Transcription regulation</keyword>
<dbReference type="GO" id="GO:0003677">
    <property type="term" value="F:DNA binding"/>
    <property type="evidence" value="ECO:0007669"/>
    <property type="project" value="UniProtKB-KW"/>
</dbReference>
<dbReference type="InterPro" id="IPR003222">
    <property type="entry name" value="Antitermntn"/>
</dbReference>
<keyword evidence="2" id="KW-0238">DNA-binding</keyword>
<dbReference type="Pfam" id="PF03589">
    <property type="entry name" value="Antiterm"/>
    <property type="match status" value="2"/>
</dbReference>
<reference evidence="4" key="1">
    <citation type="journal article" date="2009" name="Environ. Microbiol.">
        <title>Dynamics of genome evolution in facultative symbionts of aphids.</title>
        <authorList>
            <person name="Degnan P.H."/>
            <person name="Leonardo T.E."/>
            <person name="Cass B.N."/>
            <person name="Hurwitz B."/>
            <person name="Stern D."/>
            <person name="Gibbs R.A."/>
            <person name="Richards S."/>
            <person name="Moran N.A."/>
        </authorList>
    </citation>
    <scope>NUCLEOTIDE SEQUENCE [LARGE SCALE GENOMIC DNA]</scope>
    <source>
        <strain evidence="4">LSR1</strain>
    </source>
</reference>
<sequence length="265" mass="29222">MKLEAAIRYFNPTSQVINDSPRDTSPNTFTRADIATALGMAEAKASFGISAYLGKHDVSHQDRIRAIKQLAQYAKQQAPKHVGKAAGKRMAQCMAILAKFAYAEYGGSAASTYLCSCCAGSGFIDDQTDNKNRAKTSLNSPCNNPPRNPLACYIDNREKEKRLCKSCDGKGTVSNRCRCNGTGKVLDRKETKIHGYLVIKICKRCAGRGYKRVPASMAYAAISILLPKLTQSTWSRNWKPFYESLILQCKIEENKAKAVFKQITG</sequence>
<gene>
    <name evidence="4" type="ORF">REG_0791</name>
</gene>
<evidence type="ECO:0000256" key="2">
    <source>
        <dbReference type="ARBA" id="ARBA00023125"/>
    </source>
</evidence>
<evidence type="ECO:0000256" key="1">
    <source>
        <dbReference type="ARBA" id="ARBA00023015"/>
    </source>
</evidence>
<keyword evidence="5" id="KW-1185">Reference proteome</keyword>